<dbReference type="Gene3D" id="3.30.565.10">
    <property type="entry name" value="Histidine kinase-like ATPase, C-terminal domain"/>
    <property type="match status" value="1"/>
</dbReference>
<dbReference type="GO" id="GO:0000160">
    <property type="term" value="P:phosphorelay signal transduction system"/>
    <property type="evidence" value="ECO:0007669"/>
    <property type="project" value="InterPro"/>
</dbReference>
<dbReference type="InterPro" id="IPR001789">
    <property type="entry name" value="Sig_transdc_resp-reg_receiver"/>
</dbReference>
<dbReference type="PROSITE" id="PS50113">
    <property type="entry name" value="PAC"/>
    <property type="match status" value="1"/>
</dbReference>
<evidence type="ECO:0000256" key="4">
    <source>
        <dbReference type="ARBA" id="ARBA00022553"/>
    </source>
</evidence>
<keyword evidence="7" id="KW-0288">FMN</keyword>
<dbReference type="SMART" id="SM00086">
    <property type="entry name" value="PAC"/>
    <property type="match status" value="1"/>
</dbReference>
<feature type="modified residue" description="4-aspartylphosphate" evidence="16">
    <location>
        <position position="66"/>
    </location>
</feature>
<dbReference type="Proteomes" id="UP000475385">
    <property type="component" value="Unassembled WGS sequence"/>
</dbReference>
<evidence type="ECO:0000256" key="5">
    <source>
        <dbReference type="ARBA" id="ARBA00022606"/>
    </source>
</evidence>
<evidence type="ECO:0000313" key="20">
    <source>
        <dbReference type="EMBL" id="NGM23401.1"/>
    </source>
</evidence>
<dbReference type="Pfam" id="PF07536">
    <property type="entry name" value="HWE_HK"/>
    <property type="match status" value="1"/>
</dbReference>
<gene>
    <name evidence="20" type="ORF">G3576_25535</name>
</gene>
<evidence type="ECO:0000256" key="7">
    <source>
        <dbReference type="ARBA" id="ARBA00022643"/>
    </source>
</evidence>
<keyword evidence="10" id="KW-0547">Nucleotide-binding</keyword>
<dbReference type="PROSITE" id="PS50112">
    <property type="entry name" value="PAS"/>
    <property type="match status" value="1"/>
</dbReference>
<dbReference type="SMART" id="SM00911">
    <property type="entry name" value="HWE_HK"/>
    <property type="match status" value="1"/>
</dbReference>
<dbReference type="Gene3D" id="3.40.50.2300">
    <property type="match status" value="1"/>
</dbReference>
<dbReference type="PANTHER" id="PTHR41523:SF8">
    <property type="entry name" value="ETHYLENE RESPONSE SENSOR PROTEIN"/>
    <property type="match status" value="1"/>
</dbReference>
<dbReference type="CDD" id="cd00156">
    <property type="entry name" value="REC"/>
    <property type="match status" value="1"/>
</dbReference>
<comment type="catalytic activity">
    <reaction evidence="1">
        <text>ATP + protein L-histidine = ADP + protein N-phospho-L-histidine.</text>
        <dbReference type="EC" id="2.7.13.3"/>
    </reaction>
</comment>
<evidence type="ECO:0000259" key="19">
    <source>
        <dbReference type="PROSITE" id="PS50113"/>
    </source>
</evidence>
<evidence type="ECO:0000256" key="2">
    <source>
        <dbReference type="ARBA" id="ARBA00012438"/>
    </source>
</evidence>
<dbReference type="PROSITE" id="PS50110">
    <property type="entry name" value="RESPONSE_REGULATORY"/>
    <property type="match status" value="1"/>
</dbReference>
<keyword evidence="14" id="KW-0843">Virulence</keyword>
<evidence type="ECO:0000256" key="12">
    <source>
        <dbReference type="ARBA" id="ARBA00022840"/>
    </source>
</evidence>
<dbReference type="SMART" id="SM00091">
    <property type="entry name" value="PAS"/>
    <property type="match status" value="1"/>
</dbReference>
<dbReference type="PANTHER" id="PTHR41523">
    <property type="entry name" value="TWO-COMPONENT SYSTEM SENSOR PROTEIN"/>
    <property type="match status" value="1"/>
</dbReference>
<keyword evidence="8" id="KW-0808">Transferase</keyword>
<protein>
    <recommendedName>
        <fullName evidence="2">histidine kinase</fullName>
        <ecNumber evidence="2">2.7.13.3</ecNumber>
    </recommendedName>
</protein>
<dbReference type="RefSeq" id="WP_164697324.1">
    <property type="nucleotide sequence ID" value="NZ_JAAIKB010000015.1"/>
</dbReference>
<keyword evidence="5" id="KW-0716">Sensory transduction</keyword>
<evidence type="ECO:0000256" key="15">
    <source>
        <dbReference type="ARBA" id="ARBA00023170"/>
    </source>
</evidence>
<dbReference type="GO" id="GO:0009881">
    <property type="term" value="F:photoreceptor activity"/>
    <property type="evidence" value="ECO:0007669"/>
    <property type="project" value="UniProtKB-KW"/>
</dbReference>
<evidence type="ECO:0000256" key="10">
    <source>
        <dbReference type="ARBA" id="ARBA00022741"/>
    </source>
</evidence>
<sequence>MTEPLEDATPGDHFRLLHLEDSPLDAELIAACVSRALPGCTIRLVATRADYVAALREGGFDIILADFVVPGFDGMAALALARELAPDRPFIFVSGTLGEEEAVEAVKQGATDYVVKQRLIRLPVAIARARAEMRARDGQRSAMAALRESEARLRLALEAGRLGSWELDLRGMVLQASKTCLANFGRGPEDDFTYDDLCRSVHPKDQARMREAVGRSVNDGADYDIEYRVVWPDSTVHWVHVSGRPIQAPDGTALGMAGVSLDITDRKTAEERQALLSREVDHRAKNALAVVQATLRLTKAAAVPEYVRTVEGRVAALARAQTMLAEGRWRGADLRALLEGELAPFLHAGTRLAFGGPRVMVPAAAAQPLAMALHELATNAMKYGALSTEAGGLAVSWRVEPAEHGPPMLLLRWMETGGPAILRPPARKGFGGRVLDGTIRSQLGGQVTLAWQPTGLVCEIAVPLGSESLEQAANPWGDAA</sequence>
<keyword evidence="15" id="KW-0675">Receptor</keyword>
<evidence type="ECO:0000259" key="17">
    <source>
        <dbReference type="PROSITE" id="PS50110"/>
    </source>
</evidence>
<name>A0A6M1LSH1_9PROT</name>
<evidence type="ECO:0000256" key="9">
    <source>
        <dbReference type="ARBA" id="ARBA00022737"/>
    </source>
</evidence>
<keyword evidence="21" id="KW-1185">Reference proteome</keyword>
<dbReference type="InterPro" id="IPR011006">
    <property type="entry name" value="CheY-like_superfamily"/>
</dbReference>
<comment type="caution">
    <text evidence="20">The sequence shown here is derived from an EMBL/GenBank/DDBJ whole genome shotgun (WGS) entry which is preliminary data.</text>
</comment>
<organism evidence="20 21">
    <name type="scientific">Falsiroseomonas algicola</name>
    <dbReference type="NCBI Taxonomy" id="2716930"/>
    <lineage>
        <taxon>Bacteria</taxon>
        <taxon>Pseudomonadati</taxon>
        <taxon>Pseudomonadota</taxon>
        <taxon>Alphaproteobacteria</taxon>
        <taxon>Acetobacterales</taxon>
        <taxon>Roseomonadaceae</taxon>
        <taxon>Falsiroseomonas</taxon>
    </lineage>
</organism>
<feature type="domain" description="PAC" evidence="19">
    <location>
        <begin position="223"/>
        <end position="275"/>
    </location>
</feature>
<evidence type="ECO:0000256" key="1">
    <source>
        <dbReference type="ARBA" id="ARBA00000085"/>
    </source>
</evidence>
<dbReference type="InterPro" id="IPR000014">
    <property type="entry name" value="PAS"/>
</dbReference>
<dbReference type="InterPro" id="IPR001610">
    <property type="entry name" value="PAC"/>
</dbReference>
<dbReference type="Gene3D" id="2.10.70.100">
    <property type="match status" value="1"/>
</dbReference>
<keyword evidence="3" id="KW-0600">Photoreceptor protein</keyword>
<dbReference type="InterPro" id="IPR013655">
    <property type="entry name" value="PAS_fold_3"/>
</dbReference>
<dbReference type="InterPro" id="IPR000700">
    <property type="entry name" value="PAS-assoc_C"/>
</dbReference>
<dbReference type="AlphaFoldDB" id="A0A6M1LSH1"/>
<dbReference type="SUPFAM" id="SSF52172">
    <property type="entry name" value="CheY-like"/>
    <property type="match status" value="1"/>
</dbReference>
<evidence type="ECO:0000256" key="3">
    <source>
        <dbReference type="ARBA" id="ARBA00022543"/>
    </source>
</evidence>
<dbReference type="Pfam" id="PF08447">
    <property type="entry name" value="PAS_3"/>
    <property type="match status" value="1"/>
</dbReference>
<evidence type="ECO:0000256" key="14">
    <source>
        <dbReference type="ARBA" id="ARBA00023026"/>
    </source>
</evidence>
<evidence type="ECO:0000259" key="18">
    <source>
        <dbReference type="PROSITE" id="PS50112"/>
    </source>
</evidence>
<keyword evidence="4 16" id="KW-0597">Phosphoprotein</keyword>
<keyword evidence="13" id="KW-0157">Chromophore</keyword>
<dbReference type="Pfam" id="PF00072">
    <property type="entry name" value="Response_reg"/>
    <property type="match status" value="1"/>
</dbReference>
<dbReference type="CDD" id="cd00130">
    <property type="entry name" value="PAS"/>
    <property type="match status" value="1"/>
</dbReference>
<feature type="domain" description="PAS" evidence="18">
    <location>
        <begin position="149"/>
        <end position="220"/>
    </location>
</feature>
<dbReference type="InterPro" id="IPR036890">
    <property type="entry name" value="HATPase_C_sf"/>
</dbReference>
<dbReference type="SUPFAM" id="SSF55785">
    <property type="entry name" value="PYP-like sensor domain (PAS domain)"/>
    <property type="match status" value="1"/>
</dbReference>
<evidence type="ECO:0000313" key="21">
    <source>
        <dbReference type="Proteomes" id="UP000475385"/>
    </source>
</evidence>
<dbReference type="EC" id="2.7.13.3" evidence="2"/>
<evidence type="ECO:0000256" key="6">
    <source>
        <dbReference type="ARBA" id="ARBA00022630"/>
    </source>
</evidence>
<keyword evidence="9" id="KW-0677">Repeat</keyword>
<evidence type="ECO:0000256" key="13">
    <source>
        <dbReference type="ARBA" id="ARBA00022991"/>
    </source>
</evidence>
<keyword evidence="6" id="KW-0285">Flavoprotein</keyword>
<dbReference type="Gene3D" id="3.30.450.20">
    <property type="entry name" value="PAS domain"/>
    <property type="match status" value="1"/>
</dbReference>
<dbReference type="NCBIfam" id="TIGR00229">
    <property type="entry name" value="sensory_box"/>
    <property type="match status" value="1"/>
</dbReference>
<keyword evidence="12" id="KW-0067">ATP-binding</keyword>
<proteinExistence type="predicted"/>
<dbReference type="EMBL" id="JAAIKB010000015">
    <property type="protein sequence ID" value="NGM23401.1"/>
    <property type="molecule type" value="Genomic_DNA"/>
</dbReference>
<feature type="domain" description="Response regulatory" evidence="17">
    <location>
        <begin position="15"/>
        <end position="131"/>
    </location>
</feature>
<dbReference type="GO" id="GO:0004673">
    <property type="term" value="F:protein histidine kinase activity"/>
    <property type="evidence" value="ECO:0007669"/>
    <property type="project" value="UniProtKB-EC"/>
</dbReference>
<evidence type="ECO:0000256" key="16">
    <source>
        <dbReference type="PROSITE-ProRule" id="PRU00169"/>
    </source>
</evidence>
<dbReference type="InterPro" id="IPR035965">
    <property type="entry name" value="PAS-like_dom_sf"/>
</dbReference>
<dbReference type="InterPro" id="IPR011102">
    <property type="entry name" value="Sig_transdc_His_kinase_HWE"/>
</dbReference>
<dbReference type="SMART" id="SM00448">
    <property type="entry name" value="REC"/>
    <property type="match status" value="1"/>
</dbReference>
<reference evidence="20 21" key="1">
    <citation type="submission" date="2020-03" db="EMBL/GenBank/DDBJ databases">
        <title>Roseomonas stagni sp. nov., isolated from pond water in Japan.</title>
        <authorList>
            <person name="Furuhata K."/>
            <person name="Miyamoto H."/>
            <person name="Goto K."/>
        </authorList>
    </citation>
    <scope>NUCLEOTIDE SEQUENCE [LARGE SCALE GENOMIC DNA]</scope>
    <source>
        <strain evidence="20 21">PeD5</strain>
    </source>
</reference>
<evidence type="ECO:0000256" key="11">
    <source>
        <dbReference type="ARBA" id="ARBA00022777"/>
    </source>
</evidence>
<accession>A0A6M1LSH1</accession>
<dbReference type="GO" id="GO:0005524">
    <property type="term" value="F:ATP binding"/>
    <property type="evidence" value="ECO:0007669"/>
    <property type="project" value="UniProtKB-KW"/>
</dbReference>
<evidence type="ECO:0000256" key="8">
    <source>
        <dbReference type="ARBA" id="ARBA00022679"/>
    </source>
</evidence>
<keyword evidence="11" id="KW-0418">Kinase</keyword>